<keyword evidence="1" id="KW-0175">Coiled coil</keyword>
<reference evidence="2" key="1">
    <citation type="journal article" date="2018" name="Genome Biol.">
        <title>SKESA: strategic k-mer extension for scrupulous assemblies.</title>
        <authorList>
            <person name="Souvorov A."/>
            <person name="Agarwala R."/>
            <person name="Lipman D.J."/>
        </authorList>
    </citation>
    <scope>NUCLEOTIDE SEQUENCE</scope>
    <source>
        <strain evidence="2">M138</strain>
    </source>
</reference>
<reference evidence="2" key="2">
    <citation type="submission" date="2018-07" db="EMBL/GenBank/DDBJ databases">
        <authorList>
            <consortium name="NCBI Pathogen Detection Project"/>
        </authorList>
    </citation>
    <scope>NUCLEOTIDE SEQUENCE</scope>
    <source>
        <strain evidence="2">M138</strain>
    </source>
</reference>
<evidence type="ECO:0008006" key="3">
    <source>
        <dbReference type="Google" id="ProtNLM"/>
    </source>
</evidence>
<dbReference type="EMBL" id="DAAMHJ010000008">
    <property type="protein sequence ID" value="HAC6676371.1"/>
    <property type="molecule type" value="Genomic_DNA"/>
</dbReference>
<protein>
    <recommendedName>
        <fullName evidence="3">Lipoprotein</fullName>
    </recommendedName>
</protein>
<evidence type="ECO:0000256" key="1">
    <source>
        <dbReference type="SAM" id="Coils"/>
    </source>
</evidence>
<organism evidence="2">
    <name type="scientific">Salmonella enterica subsp. enterica serovar Eastbourne</name>
    <dbReference type="NCBI Taxonomy" id="486993"/>
    <lineage>
        <taxon>Bacteria</taxon>
        <taxon>Pseudomonadati</taxon>
        <taxon>Pseudomonadota</taxon>
        <taxon>Gammaproteobacteria</taxon>
        <taxon>Enterobacterales</taxon>
        <taxon>Enterobacteriaceae</taxon>
        <taxon>Salmonella</taxon>
    </lineage>
</organism>
<evidence type="ECO:0000313" key="2">
    <source>
        <dbReference type="EMBL" id="HAC6676371.1"/>
    </source>
</evidence>
<name>A0A702B5V7_SALET</name>
<feature type="coiled-coil region" evidence="1">
    <location>
        <begin position="184"/>
        <end position="218"/>
    </location>
</feature>
<dbReference type="PROSITE" id="PS51257">
    <property type="entry name" value="PROKAR_LIPOPROTEIN"/>
    <property type="match status" value="1"/>
</dbReference>
<gene>
    <name evidence="2" type="ORF">G0D12_11640</name>
</gene>
<accession>A0A702B5V7</accession>
<proteinExistence type="predicted"/>
<sequence>MKKLCLIPFMLLIACSDDKEIIKEFESQLHHSYPFLSVSNTEINKISANSYQLKGDLIITEDMYETISSVDKRIIDESSHLAFIKKTKYSSGEKIPFSAQFNKGEIKYHIRELKEYDDKFDSYIPLTNHFGNPLNLYKENGYQVYFDSRKYNTKIRSVISHNIQYKNNIQNKINSTIDSLTNFEKKEEEIASRQDKEIKELNNLRESALAENEKLMDNYRTCLLKTNKINPVSGYKNNYTYKGKIITSSADCSDIYLEIEDLKNKIIDTYKEKEEKIKQNYYSDKQVFLSEKEILKKKNEQYIAPLREKIEHINYVLSLLESKLVE</sequence>
<dbReference type="AlphaFoldDB" id="A0A702B5V7"/>
<comment type="caution">
    <text evidence="2">The sequence shown here is derived from an EMBL/GenBank/DDBJ whole genome shotgun (WGS) entry which is preliminary data.</text>
</comment>